<evidence type="ECO:0000256" key="2">
    <source>
        <dbReference type="ARBA" id="ARBA00022630"/>
    </source>
</evidence>
<keyword evidence="4" id="KW-0560">Oxidoreductase</keyword>
<dbReference type="InterPro" id="IPR008259">
    <property type="entry name" value="FMN_hydac_DH_AS"/>
</dbReference>
<dbReference type="InterPro" id="IPR012133">
    <property type="entry name" value="Alpha-hydoxy_acid_DH_FMN"/>
</dbReference>
<feature type="domain" description="FMN hydroxy acid dehydrogenase" evidence="6">
    <location>
        <begin position="1"/>
        <end position="299"/>
    </location>
</feature>
<keyword evidence="8" id="KW-1185">Reference proteome</keyword>
<dbReference type="Gene3D" id="3.20.20.70">
    <property type="entry name" value="Aldolase class I"/>
    <property type="match status" value="1"/>
</dbReference>
<dbReference type="CDD" id="cd02809">
    <property type="entry name" value="alpha_hydroxyacid_oxid_FMN"/>
    <property type="match status" value="1"/>
</dbReference>
<dbReference type="Pfam" id="PF01070">
    <property type="entry name" value="FMN_dh"/>
    <property type="match status" value="1"/>
</dbReference>
<dbReference type="SUPFAM" id="SSF51395">
    <property type="entry name" value="FMN-linked oxidoreductases"/>
    <property type="match status" value="1"/>
</dbReference>
<dbReference type="PANTHER" id="PTHR10578">
    <property type="entry name" value="S -2-HYDROXY-ACID OXIDASE-RELATED"/>
    <property type="match status" value="1"/>
</dbReference>
<sequence length="299" mass="30802">MRANFANWDAIRLGHRLPADVGQRSMFTTVLSTQSAAPLAVAPMGGAGAVAPEADLAIARACKKAGVPMVVSTMASSSIEDIAATGAELAFQLYPLRNKDVQADLVRRAEESGCHALVVTIDTPLRHGSQREQATGFTLPDPAHFHDVADAEIDPTTTWGDIEVLAGTTRLPVWIKGVLSPTQAQRAVRAGAAGVIVSNHGGRQSDAAPATASVLPTIAGTMNDSGVLVDSGITTGTDVLRALALGADGVLIGRQILYGLAADGEQGVQAVLTRIISELDRALACAGCATLAEAKTLRA</sequence>
<comment type="cofactor">
    <cofactor evidence="1">
        <name>FMN</name>
        <dbReference type="ChEBI" id="CHEBI:58210"/>
    </cofactor>
</comment>
<dbReference type="InterPro" id="IPR037396">
    <property type="entry name" value="FMN_HAD"/>
</dbReference>
<dbReference type="EMBL" id="BAAAUX010000024">
    <property type="protein sequence ID" value="GAA2812720.1"/>
    <property type="molecule type" value="Genomic_DNA"/>
</dbReference>
<dbReference type="InterPro" id="IPR013785">
    <property type="entry name" value="Aldolase_TIM"/>
</dbReference>
<keyword evidence="3" id="KW-0288">FMN</keyword>
<proteinExistence type="inferred from homology"/>
<organism evidence="7 8">
    <name type="scientific">Saccharopolyspora taberi</name>
    <dbReference type="NCBI Taxonomy" id="60895"/>
    <lineage>
        <taxon>Bacteria</taxon>
        <taxon>Bacillati</taxon>
        <taxon>Actinomycetota</taxon>
        <taxon>Actinomycetes</taxon>
        <taxon>Pseudonocardiales</taxon>
        <taxon>Pseudonocardiaceae</taxon>
        <taxon>Saccharopolyspora</taxon>
    </lineage>
</organism>
<dbReference type="PROSITE" id="PS51349">
    <property type="entry name" value="FMN_HYDROXY_ACID_DH_2"/>
    <property type="match status" value="1"/>
</dbReference>
<dbReference type="InterPro" id="IPR000262">
    <property type="entry name" value="FMN-dep_DH"/>
</dbReference>
<evidence type="ECO:0000313" key="8">
    <source>
        <dbReference type="Proteomes" id="UP001500979"/>
    </source>
</evidence>
<protein>
    <submittedName>
        <fullName evidence="7">Alpha-hydroxy acid oxidase</fullName>
    </submittedName>
</protein>
<comment type="similarity">
    <text evidence="5">Belongs to the FMN-dependent alpha-hydroxy acid dehydrogenase family.</text>
</comment>
<keyword evidence="2" id="KW-0285">Flavoprotein</keyword>
<reference evidence="7 8" key="1">
    <citation type="journal article" date="2019" name="Int. J. Syst. Evol. Microbiol.">
        <title>The Global Catalogue of Microorganisms (GCM) 10K type strain sequencing project: providing services to taxonomists for standard genome sequencing and annotation.</title>
        <authorList>
            <consortium name="The Broad Institute Genomics Platform"/>
            <consortium name="The Broad Institute Genome Sequencing Center for Infectious Disease"/>
            <person name="Wu L."/>
            <person name="Ma J."/>
        </authorList>
    </citation>
    <scope>NUCLEOTIDE SEQUENCE [LARGE SCALE GENOMIC DNA]</scope>
    <source>
        <strain evidence="7 8">JCM 9383</strain>
    </source>
</reference>
<dbReference type="Proteomes" id="UP001500979">
    <property type="component" value="Unassembled WGS sequence"/>
</dbReference>
<evidence type="ECO:0000256" key="5">
    <source>
        <dbReference type="ARBA" id="ARBA00024042"/>
    </source>
</evidence>
<name>A0ABN3VK01_9PSEU</name>
<evidence type="ECO:0000256" key="4">
    <source>
        <dbReference type="ARBA" id="ARBA00023002"/>
    </source>
</evidence>
<gene>
    <name evidence="7" type="ORF">GCM10010470_55190</name>
</gene>
<evidence type="ECO:0000256" key="3">
    <source>
        <dbReference type="ARBA" id="ARBA00022643"/>
    </source>
</evidence>
<accession>A0ABN3VK01</accession>
<evidence type="ECO:0000313" key="7">
    <source>
        <dbReference type="EMBL" id="GAA2812720.1"/>
    </source>
</evidence>
<dbReference type="PROSITE" id="PS00557">
    <property type="entry name" value="FMN_HYDROXY_ACID_DH_1"/>
    <property type="match status" value="1"/>
</dbReference>
<comment type="caution">
    <text evidence="7">The sequence shown here is derived from an EMBL/GenBank/DDBJ whole genome shotgun (WGS) entry which is preliminary data.</text>
</comment>
<evidence type="ECO:0000259" key="6">
    <source>
        <dbReference type="PROSITE" id="PS51349"/>
    </source>
</evidence>
<evidence type="ECO:0000256" key="1">
    <source>
        <dbReference type="ARBA" id="ARBA00001917"/>
    </source>
</evidence>
<dbReference type="PANTHER" id="PTHR10578:SF107">
    <property type="entry name" value="2-HYDROXYACID OXIDASE 1"/>
    <property type="match status" value="1"/>
</dbReference>